<dbReference type="Proteomes" id="UP000187455">
    <property type="component" value="Unassembled WGS sequence"/>
</dbReference>
<name>A0A1R0GVY6_9FUNG</name>
<evidence type="ECO:0000313" key="2">
    <source>
        <dbReference type="EMBL" id="OLY81052.1"/>
    </source>
</evidence>
<comment type="caution">
    <text evidence="2">The sequence shown here is derived from an EMBL/GenBank/DDBJ whole genome shotgun (WGS) entry which is preliminary data.</text>
</comment>
<feature type="compositionally biased region" description="Polar residues" evidence="1">
    <location>
        <begin position="746"/>
        <end position="761"/>
    </location>
</feature>
<evidence type="ECO:0000313" key="3">
    <source>
        <dbReference type="Proteomes" id="UP000187455"/>
    </source>
</evidence>
<feature type="compositionally biased region" description="Polar residues" evidence="1">
    <location>
        <begin position="613"/>
        <end position="626"/>
    </location>
</feature>
<feature type="compositionally biased region" description="Polar residues" evidence="1">
    <location>
        <begin position="188"/>
        <end position="217"/>
    </location>
</feature>
<feature type="compositionally biased region" description="Polar residues" evidence="1">
    <location>
        <begin position="649"/>
        <end position="659"/>
    </location>
</feature>
<feature type="compositionally biased region" description="Polar residues" evidence="1">
    <location>
        <begin position="839"/>
        <end position="870"/>
    </location>
</feature>
<dbReference type="STRING" id="133383.A0A1R0GVY6"/>
<organism evidence="2 3">
    <name type="scientific">Smittium mucronatum</name>
    <dbReference type="NCBI Taxonomy" id="133383"/>
    <lineage>
        <taxon>Eukaryota</taxon>
        <taxon>Fungi</taxon>
        <taxon>Fungi incertae sedis</taxon>
        <taxon>Zoopagomycota</taxon>
        <taxon>Kickxellomycotina</taxon>
        <taxon>Harpellomycetes</taxon>
        <taxon>Harpellales</taxon>
        <taxon>Legeriomycetaceae</taxon>
        <taxon>Smittium</taxon>
    </lineage>
</organism>
<feature type="compositionally biased region" description="Basic residues" evidence="1">
    <location>
        <begin position="119"/>
        <end position="133"/>
    </location>
</feature>
<dbReference type="OrthoDB" id="5575373at2759"/>
<feature type="compositionally biased region" description="Polar residues" evidence="1">
    <location>
        <begin position="356"/>
        <end position="367"/>
    </location>
</feature>
<feature type="compositionally biased region" description="Polar residues" evidence="1">
    <location>
        <begin position="705"/>
        <end position="725"/>
    </location>
</feature>
<feature type="region of interest" description="Disordered" evidence="1">
    <location>
        <begin position="822"/>
        <end position="870"/>
    </location>
</feature>
<feature type="compositionally biased region" description="Acidic residues" evidence="1">
    <location>
        <begin position="763"/>
        <end position="772"/>
    </location>
</feature>
<feature type="region of interest" description="Disordered" evidence="1">
    <location>
        <begin position="607"/>
        <end position="626"/>
    </location>
</feature>
<sequence>MGDLIPLMGLKLPESMLKLFLAEKGGIQLNIAGKDKNYNGNFELQGEPLQVRFKPEKNQKFFVYRQETSNSSIESTPILTSKEGVPWDNQGILSGSLSISKSTSDRAESIFKRIELAKRKKNQLAPKKPKKTRLQNNSFRPNSSNNVSRNSGTDEEMDCDLLELAKDLVSDISKEKDSFISTTVDTNPLTKSTKITDKNPNLNQKSRSKSPILSSNHSKNEKLSPAGISQEHVYKPFKSGSLWPLKLDNFSVNIVHFLASGIKTVKELMISTKLNRNLIMALLPKLTVKNGENYELKPEIIRELDPKKYSIPLSLYDSSLSLKKSSNPPKSSPLPTKKTLSPKNELTIPSKPKVSTGKTGLNSNSDIKSYGAVKSEPSCDKNGEKNISIPENTVLSQDLPKLNNPINNLTTSGSPCNPLPKNILLSSPKATNSGLNPASNSTSPKSLSLGEKINIAKSRLTLSPKKETDLNGSKNSKNSDLNRRLNSSVHSKIRSPMSRINANDLKKPSKSISFSAGDNSPHADPDKNVVIPNQNGINLNQSLSPISQRNITQPNSAKVLNIQVSSEALRNDTSNFLSTSEMNDEEASFSVPISLKSVDSENNKIEPFIKSPNCGNNLDSNTRTPKNQDLENLITTKSPSIKPVEPSEIFSSKNISNKPLFNEDSKSPNNSIISKKKEQARENQNTYQINSDNLDKKNSLYPLNKNESSSYNFKDNNIQRNYNNHEVTKKKSIATKWASKKPSPVYNRNNPHSIISKSHQGSDFEEGEELEDDETLHNYASFEKPETSPIKSPKIAYREDVSYSISAQKNNLSFSKKADDIHSDRLHGNNSHNKSNHNTANIPSSNQGNSTCVNENENTNRKSSSSEFAYRNNDYSVDSINNRSNHLNSDYSSIKSNPFSNNDNHDKIYFKSNSPFNSSAMAPVPNDGKSSSTTINDLASPLLSEDHFMSKSNKISSVSPKIGNKLGSGRILDFQSPSSIIGSNNDSKISVPESKDCIIESKVCFQIYKYNHCQFLNSSNSLLKSESFDKYMRGSIDLDAMCNDFYLTHSNLVDYSINVNDFLELSFEGKRSYSTALYQEYSALHSKLYNQYIFRKTKLSQYLSSLKLAISSFEKSVSEPSSISVDEDDGIDTNKFSNNPTPPFDYNTNPFGHSIISSSELLRIRYILTKVSHTEKHASKTIPLKLYFGLNQKDESYNLYIIRGVDNKFYLFGIHKDRDIFDPSCDSYSMKDDRIGSEPQINPLPEILKADFNSQDHLGITTDTVYSELNHPKCLIKFFLEQNSLPDDEIESLKNYSKFRRLLPSEVEIWRLSEQIFIFSQNQINQTVRVDIKRYYEVYTKLKMVHKALNNK</sequence>
<feature type="compositionally biased region" description="Polar residues" evidence="1">
    <location>
        <begin position="470"/>
        <end position="490"/>
    </location>
</feature>
<evidence type="ECO:0000256" key="1">
    <source>
        <dbReference type="SAM" id="MobiDB-lite"/>
    </source>
</evidence>
<feature type="region of interest" description="Disordered" evidence="1">
    <location>
        <begin position="322"/>
        <end position="386"/>
    </location>
</feature>
<feature type="region of interest" description="Disordered" evidence="1">
    <location>
        <begin position="461"/>
        <end position="526"/>
    </location>
</feature>
<feature type="region of interest" description="Disordered" evidence="1">
    <location>
        <begin position="119"/>
        <end position="155"/>
    </location>
</feature>
<accession>A0A1R0GVY6</accession>
<feature type="region of interest" description="Disordered" evidence="1">
    <location>
        <begin position="405"/>
        <end position="449"/>
    </location>
</feature>
<reference evidence="2 3" key="1">
    <citation type="journal article" date="2016" name="Mol. Biol. Evol.">
        <title>Genome-Wide Survey of Gut Fungi (Harpellales) Reveals the First Horizontally Transferred Ubiquitin Gene from a Mosquito Host.</title>
        <authorList>
            <person name="Wang Y."/>
            <person name="White M.M."/>
            <person name="Kvist S."/>
            <person name="Moncalvo J.M."/>
        </authorList>
    </citation>
    <scope>NUCLEOTIDE SEQUENCE [LARGE SCALE GENOMIC DNA]</scope>
    <source>
        <strain evidence="2 3">ALG-7-W6</strain>
    </source>
</reference>
<feature type="compositionally biased region" description="Low complexity" evidence="1">
    <location>
        <begin position="829"/>
        <end position="838"/>
    </location>
</feature>
<feature type="compositionally biased region" description="Low complexity" evidence="1">
    <location>
        <begin position="322"/>
        <end position="343"/>
    </location>
</feature>
<feature type="compositionally biased region" description="Low complexity" evidence="1">
    <location>
        <begin position="136"/>
        <end position="151"/>
    </location>
</feature>
<feature type="region of interest" description="Disordered" evidence="1">
    <location>
        <begin position="188"/>
        <end position="227"/>
    </location>
</feature>
<protein>
    <submittedName>
        <fullName evidence="2">Uncharacterized protein</fullName>
    </submittedName>
</protein>
<feature type="compositionally biased region" description="Polar residues" evidence="1">
    <location>
        <begin position="424"/>
        <end position="446"/>
    </location>
</feature>
<dbReference type="EMBL" id="LSSL01002831">
    <property type="protein sequence ID" value="OLY81052.1"/>
    <property type="molecule type" value="Genomic_DNA"/>
</dbReference>
<feature type="compositionally biased region" description="Polar residues" evidence="1">
    <location>
        <begin position="682"/>
        <end position="692"/>
    </location>
</feature>
<keyword evidence="3" id="KW-1185">Reference proteome</keyword>
<gene>
    <name evidence="2" type="ORF">AYI68_g4847</name>
</gene>
<feature type="compositionally biased region" description="Polar residues" evidence="1">
    <location>
        <begin position="405"/>
        <end position="415"/>
    </location>
</feature>
<feature type="region of interest" description="Disordered" evidence="1">
    <location>
        <begin position="639"/>
        <end position="772"/>
    </location>
</feature>
<proteinExistence type="predicted"/>